<feature type="active site" description="Charge relay system" evidence="5">
    <location>
        <position position="171"/>
    </location>
</feature>
<dbReference type="PROSITE" id="PS00138">
    <property type="entry name" value="SUBTILASE_SER"/>
    <property type="match status" value="1"/>
</dbReference>
<reference evidence="9" key="1">
    <citation type="submission" date="2022-08" db="EMBL/GenBank/DDBJ databases">
        <authorList>
            <person name="Byrne P K."/>
        </authorList>
    </citation>
    <scope>NUCLEOTIDE SEQUENCE</scope>
    <source>
        <strain evidence="9">UCD650</strain>
    </source>
</reference>
<dbReference type="PRINTS" id="PR00723">
    <property type="entry name" value="SUBTILISIN"/>
</dbReference>
<evidence type="ECO:0000256" key="5">
    <source>
        <dbReference type="PROSITE-ProRule" id="PRU01240"/>
    </source>
</evidence>
<dbReference type="Pfam" id="PF00082">
    <property type="entry name" value="Peptidase_S8"/>
    <property type="match status" value="1"/>
</dbReference>
<dbReference type="Proteomes" id="UP001152964">
    <property type="component" value="Chromosome 3"/>
</dbReference>
<evidence type="ECO:0000256" key="4">
    <source>
        <dbReference type="ARBA" id="ARBA00022825"/>
    </source>
</evidence>
<proteinExistence type="inferred from homology"/>
<dbReference type="InterPro" id="IPR036852">
    <property type="entry name" value="Peptidase_S8/S53_dom_sf"/>
</dbReference>
<dbReference type="EMBL" id="OX291493">
    <property type="protein sequence ID" value="CAI1878202.1"/>
    <property type="molecule type" value="Genomic_DNA"/>
</dbReference>
<evidence type="ECO:0000256" key="7">
    <source>
        <dbReference type="SAM" id="SignalP"/>
    </source>
</evidence>
<keyword evidence="4 5" id="KW-0720">Serine protease</keyword>
<dbReference type="InterPro" id="IPR050131">
    <property type="entry name" value="Peptidase_S8_subtilisin-like"/>
</dbReference>
<dbReference type="PANTHER" id="PTHR43806">
    <property type="entry name" value="PEPTIDASE S8"/>
    <property type="match status" value="1"/>
</dbReference>
<dbReference type="SUPFAM" id="SSF52743">
    <property type="entry name" value="Subtilisin-like"/>
    <property type="match status" value="1"/>
</dbReference>
<feature type="chain" id="PRO_5045792132" description="Peptidase S8/S53 domain-containing protein" evidence="7">
    <location>
        <begin position="18"/>
        <end position="488"/>
    </location>
</feature>
<dbReference type="Gene3D" id="3.40.50.200">
    <property type="entry name" value="Peptidase S8/S53 domain"/>
    <property type="match status" value="1"/>
</dbReference>
<feature type="active site" description="Charge relay system" evidence="5">
    <location>
        <position position="362"/>
    </location>
</feature>
<keyword evidence="10" id="KW-1185">Reference proteome</keyword>
<dbReference type="InterPro" id="IPR022398">
    <property type="entry name" value="Peptidase_S8_His-AS"/>
</dbReference>
<feature type="signal peptide" evidence="7">
    <location>
        <begin position="1"/>
        <end position="17"/>
    </location>
</feature>
<feature type="domain" description="Peptidase S8/S53" evidence="8">
    <location>
        <begin position="164"/>
        <end position="378"/>
    </location>
</feature>
<protein>
    <recommendedName>
        <fullName evidence="8">Peptidase S8/S53 domain-containing protein</fullName>
    </recommendedName>
</protein>
<comment type="similarity">
    <text evidence="1 5 6">Belongs to the peptidase S8 family.</text>
</comment>
<accession>A0ABN8VSN8</accession>
<dbReference type="PANTHER" id="PTHR43806:SF13">
    <property type="entry name" value="SUBTILASE-TYPE PROTEINASE RRT12"/>
    <property type="match status" value="1"/>
</dbReference>
<gene>
    <name evidence="9" type="primary">U6500C01140</name>
    <name evidence="9" type="ORF">SEUBUCD650_0C01140</name>
</gene>
<keyword evidence="2 5" id="KW-0645">Protease</keyword>
<feature type="active site" description="Charge relay system" evidence="5">
    <location>
        <position position="202"/>
    </location>
</feature>
<organism evidence="9 10">
    <name type="scientific">Saccharomyces eubayanus</name>
    <name type="common">Yeast</name>
    <dbReference type="NCBI Taxonomy" id="1080349"/>
    <lineage>
        <taxon>Eukaryota</taxon>
        <taxon>Fungi</taxon>
        <taxon>Dikarya</taxon>
        <taxon>Ascomycota</taxon>
        <taxon>Saccharomycotina</taxon>
        <taxon>Saccharomycetes</taxon>
        <taxon>Saccharomycetales</taxon>
        <taxon>Saccharomycetaceae</taxon>
        <taxon>Saccharomyces</taxon>
    </lineage>
</organism>
<evidence type="ECO:0000313" key="9">
    <source>
        <dbReference type="EMBL" id="CAI1878202.1"/>
    </source>
</evidence>
<dbReference type="PROSITE" id="PS51892">
    <property type="entry name" value="SUBTILASE"/>
    <property type="match status" value="1"/>
</dbReference>
<sequence>MKPQCILISLLANLALAEEYLVRFKNPTAFQQFTSTSNRSWRKFIDHRIEKKFSIGSFRGVTMNLSKNLVNKLKKSPLIADIVPNFKFEAFDTDDAELDYTFDTTSKYVYEEIDEAQNVTYQPDAPRHLARISRHYQLPFDMDDKNRYKSWFNYYYEDEYQGQGVNAYIMDTGIHADHPEFEDRVIQGVDLTKEGFGDQNGHGTHVAGLVGSKTFGAAKKVSLVEVKVLGKDGSGEASNVLSGLEFIVEHCTKISRPQGKKCVANLSLGSFRSPIINMAVEGAIEEGIVFVAAAGNFNLDAYWASPASAENVITVGAFDDHIDTIAKFSNWGPCVNIFAPGVEIESLSHLNNNESVVLSGTSMSTPIVTGITAVLLSKGIEPELIAQEIEYLSTRNVFNRRTLFFKPSTPNQILYNGVDKLDDPYDDETFPRLNVEAIAKELEEYNATLQGATTDDPNSGSKLWGWNNDVTLPLGEIRLKRRDFIKNL</sequence>
<dbReference type="InterPro" id="IPR000209">
    <property type="entry name" value="Peptidase_S8/S53_dom"/>
</dbReference>
<dbReference type="InterPro" id="IPR023827">
    <property type="entry name" value="Peptidase_S8_Asp-AS"/>
</dbReference>
<dbReference type="PROSITE" id="PS00136">
    <property type="entry name" value="SUBTILASE_ASP"/>
    <property type="match status" value="1"/>
</dbReference>
<keyword evidence="3 5" id="KW-0378">Hydrolase</keyword>
<name>A0ABN8VSN8_SACEU</name>
<evidence type="ECO:0000256" key="3">
    <source>
        <dbReference type="ARBA" id="ARBA00022801"/>
    </source>
</evidence>
<dbReference type="InterPro" id="IPR034193">
    <property type="entry name" value="PCSK9_ProteinaseK-like"/>
</dbReference>
<evidence type="ECO:0000259" key="8">
    <source>
        <dbReference type="Pfam" id="PF00082"/>
    </source>
</evidence>
<dbReference type="InterPro" id="IPR015500">
    <property type="entry name" value="Peptidase_S8_subtilisin-rel"/>
</dbReference>
<dbReference type="CDD" id="cd04077">
    <property type="entry name" value="Peptidases_S8_PCSK9_ProteinaseK_like"/>
    <property type="match status" value="1"/>
</dbReference>
<dbReference type="PROSITE" id="PS00137">
    <property type="entry name" value="SUBTILASE_HIS"/>
    <property type="match status" value="1"/>
</dbReference>
<dbReference type="SUPFAM" id="SSF54897">
    <property type="entry name" value="Protease propeptides/inhibitors"/>
    <property type="match status" value="1"/>
</dbReference>
<evidence type="ECO:0000256" key="6">
    <source>
        <dbReference type="RuleBase" id="RU003355"/>
    </source>
</evidence>
<evidence type="ECO:0000313" key="10">
    <source>
        <dbReference type="Proteomes" id="UP001152964"/>
    </source>
</evidence>
<evidence type="ECO:0000256" key="1">
    <source>
        <dbReference type="ARBA" id="ARBA00011073"/>
    </source>
</evidence>
<dbReference type="InterPro" id="IPR023828">
    <property type="entry name" value="Peptidase_S8_Ser-AS"/>
</dbReference>
<keyword evidence="7" id="KW-0732">Signal</keyword>
<evidence type="ECO:0000256" key="2">
    <source>
        <dbReference type="ARBA" id="ARBA00022670"/>
    </source>
</evidence>